<keyword evidence="2" id="KW-0813">Transport</keyword>
<dbReference type="GO" id="GO:0005249">
    <property type="term" value="F:voltage-gated potassium channel activity"/>
    <property type="evidence" value="ECO:0007669"/>
    <property type="project" value="TreeGrafter"/>
</dbReference>
<evidence type="ECO:0000256" key="7">
    <source>
        <dbReference type="SAM" id="Phobius"/>
    </source>
</evidence>
<feature type="domain" description="Cyclic nucleotide-binding" evidence="8">
    <location>
        <begin position="457"/>
        <end position="525"/>
    </location>
</feature>
<gene>
    <name evidence="9" type="ORF">IMG5_160540</name>
</gene>
<dbReference type="InParanoid" id="G0QZY4"/>
<name>G0QZY4_ICHMU</name>
<dbReference type="SUPFAM" id="SSF81324">
    <property type="entry name" value="Voltage-gated potassium channels"/>
    <property type="match status" value="1"/>
</dbReference>
<feature type="transmembrane region" description="Helical" evidence="7">
    <location>
        <begin position="104"/>
        <end position="123"/>
    </location>
</feature>
<dbReference type="Proteomes" id="UP000008983">
    <property type="component" value="Unassembled WGS sequence"/>
</dbReference>
<dbReference type="PANTHER" id="PTHR45689:SF5">
    <property type="entry name" value="I[[H]] CHANNEL, ISOFORM E"/>
    <property type="match status" value="1"/>
</dbReference>
<dbReference type="InterPro" id="IPR018490">
    <property type="entry name" value="cNMP-bd_dom_sf"/>
</dbReference>
<dbReference type="GO" id="GO:0035725">
    <property type="term" value="P:sodium ion transmembrane transport"/>
    <property type="evidence" value="ECO:0007669"/>
    <property type="project" value="TreeGrafter"/>
</dbReference>
<dbReference type="InterPro" id="IPR051413">
    <property type="entry name" value="K/Na_HCN_channel"/>
</dbReference>
<dbReference type="CDD" id="cd00038">
    <property type="entry name" value="CAP_ED"/>
    <property type="match status" value="1"/>
</dbReference>
<feature type="transmembrane region" description="Helical" evidence="7">
    <location>
        <begin position="324"/>
        <end position="345"/>
    </location>
</feature>
<dbReference type="STRING" id="857967.G0QZY4"/>
<dbReference type="PANTHER" id="PTHR45689">
    <property type="entry name" value="I[[H]] CHANNEL, ISOFORM E"/>
    <property type="match status" value="1"/>
</dbReference>
<keyword evidence="4 7" id="KW-1133">Transmembrane helix</keyword>
<evidence type="ECO:0000259" key="8">
    <source>
        <dbReference type="PROSITE" id="PS50042"/>
    </source>
</evidence>
<dbReference type="SUPFAM" id="SSF51206">
    <property type="entry name" value="cAMP-binding domain-like"/>
    <property type="match status" value="1"/>
</dbReference>
<dbReference type="PROSITE" id="PS50042">
    <property type="entry name" value="CNMP_BINDING_3"/>
    <property type="match status" value="1"/>
</dbReference>
<dbReference type="OrthoDB" id="426737at2759"/>
<dbReference type="EMBL" id="GL984172">
    <property type="protein sequence ID" value="EGR29217.1"/>
    <property type="molecule type" value="Genomic_DNA"/>
</dbReference>
<dbReference type="Gene3D" id="1.10.287.70">
    <property type="match status" value="1"/>
</dbReference>
<keyword evidence="5" id="KW-0406">Ion transport</keyword>
<dbReference type="InterPro" id="IPR000595">
    <property type="entry name" value="cNMP-bd_dom"/>
</dbReference>
<dbReference type="GO" id="GO:0003254">
    <property type="term" value="P:regulation of membrane depolarization"/>
    <property type="evidence" value="ECO:0007669"/>
    <property type="project" value="TreeGrafter"/>
</dbReference>
<dbReference type="InterPro" id="IPR014710">
    <property type="entry name" value="RmlC-like_jellyroll"/>
</dbReference>
<proteinExistence type="predicted"/>
<evidence type="ECO:0000256" key="2">
    <source>
        <dbReference type="ARBA" id="ARBA00022448"/>
    </source>
</evidence>
<dbReference type="OMA" id="FIACIWH"/>
<dbReference type="GeneID" id="14905316"/>
<dbReference type="Gene3D" id="2.60.120.10">
    <property type="entry name" value="Jelly Rolls"/>
    <property type="match status" value="1"/>
</dbReference>
<protein>
    <recommendedName>
        <fullName evidence="8">Cyclic nucleotide-binding domain-containing protein</fullName>
    </recommendedName>
</protein>
<feature type="transmembrane region" description="Helical" evidence="7">
    <location>
        <begin position="289"/>
        <end position="312"/>
    </location>
</feature>
<keyword evidence="10" id="KW-1185">Reference proteome</keyword>
<evidence type="ECO:0000256" key="6">
    <source>
        <dbReference type="ARBA" id="ARBA00023136"/>
    </source>
</evidence>
<reference evidence="9 10" key="1">
    <citation type="submission" date="2011-07" db="EMBL/GenBank/DDBJ databases">
        <authorList>
            <person name="Coyne R."/>
            <person name="Brami D."/>
            <person name="Johnson J."/>
            <person name="Hostetler J."/>
            <person name="Hannick L."/>
            <person name="Clark T."/>
            <person name="Cassidy-Hanley D."/>
            <person name="Inman J."/>
        </authorList>
    </citation>
    <scope>NUCLEOTIDE SEQUENCE [LARGE SCALE GENOMIC DNA]</scope>
    <source>
        <strain evidence="9 10">G5</strain>
    </source>
</reference>
<dbReference type="Pfam" id="PF00027">
    <property type="entry name" value="cNMP_binding"/>
    <property type="match status" value="1"/>
</dbReference>
<feature type="transmembrane region" description="Helical" evidence="7">
    <location>
        <begin position="143"/>
        <end position="160"/>
    </location>
</feature>
<dbReference type="Gene3D" id="1.10.287.630">
    <property type="entry name" value="Helix hairpin bin"/>
    <property type="match status" value="1"/>
</dbReference>
<dbReference type="AlphaFoldDB" id="G0QZY4"/>
<comment type="subcellular location">
    <subcellularLocation>
        <location evidence="1">Membrane</location>
        <topology evidence="1">Multi-pass membrane protein</topology>
    </subcellularLocation>
</comment>
<evidence type="ECO:0000256" key="4">
    <source>
        <dbReference type="ARBA" id="ARBA00022989"/>
    </source>
</evidence>
<evidence type="ECO:0000256" key="5">
    <source>
        <dbReference type="ARBA" id="ARBA00023065"/>
    </source>
</evidence>
<evidence type="ECO:0000313" key="9">
    <source>
        <dbReference type="EMBL" id="EGR29217.1"/>
    </source>
</evidence>
<keyword evidence="6 7" id="KW-0472">Membrane</keyword>
<evidence type="ECO:0000256" key="3">
    <source>
        <dbReference type="ARBA" id="ARBA00022692"/>
    </source>
</evidence>
<dbReference type="Pfam" id="PF00520">
    <property type="entry name" value="Ion_trans"/>
    <property type="match status" value="1"/>
</dbReference>
<dbReference type="GO" id="GO:0098855">
    <property type="term" value="C:HCN channel complex"/>
    <property type="evidence" value="ECO:0007669"/>
    <property type="project" value="TreeGrafter"/>
</dbReference>
<organism evidence="9 10">
    <name type="scientific">Ichthyophthirius multifiliis</name>
    <name type="common">White spot disease agent</name>
    <name type="synonym">Ich</name>
    <dbReference type="NCBI Taxonomy" id="5932"/>
    <lineage>
        <taxon>Eukaryota</taxon>
        <taxon>Sar</taxon>
        <taxon>Alveolata</taxon>
        <taxon>Ciliophora</taxon>
        <taxon>Intramacronucleata</taxon>
        <taxon>Oligohymenophorea</taxon>
        <taxon>Hymenostomatida</taxon>
        <taxon>Ophryoglenina</taxon>
        <taxon>Ichthyophthirius</taxon>
    </lineage>
</organism>
<dbReference type="eggNOG" id="KOG0498">
    <property type="taxonomic scope" value="Eukaryota"/>
</dbReference>
<keyword evidence="3 7" id="KW-0812">Transmembrane</keyword>
<dbReference type="InterPro" id="IPR005821">
    <property type="entry name" value="Ion_trans_dom"/>
</dbReference>
<sequence>MVQDILLKLSLRSILIVHTFIKKLKQQIGFRYIKQNIIKLIDDQSYFFIHNTPKQKLLKFPFAIKKYIYFFKSIKQLQEISLNVLQYFQSILNSIKLFDPSSNYVVIFNIILFLFTVVSLFYIPLEIINGNIYDIKYGSAWKIFKLINCIAFILDISIKFNTGQFEKGAIILDRKQIAKNYIYNGFFYDTFSVIPAFQSLLDFEQSRIFNILILLKIQSAKKIINQLQDYVSFRNSKIQNLLSLISLMLMICSICHIFACLFLGLAVIEEQYQLTNTNWMKEQMINGTNTHWFVKYTYALYFAVTTMVTVGYGDIHPVNFIEVLFTIFGMFVSCGVFAYSINLIGDLFREFNRMQNEFKNQMTIVNRLLVQKNINPDLNLQVRKFFEYKFYAEPQLSMEQEEQIMQKLSNHLREKVIIETNIQIINYCKIMKQSFSEKISKNEIIFEPDTYFEDPLIYIISQGSIQAYIECDKNISEIAILQELNQGECFGMQNFFALNQISYGFKAKEFTILYAIQKSKFLQIIQNNQNDYEKYCLLKDKVQFCQNLNCIGISCYGCHQEGHTVQFCNYSHYIPNKEKVILKDLYSKSQYRIKSVRKQTRRISTLLITKKLKEIQVEFLKENQFDIDKFGYTYLNEKLDDNSIYFHNQQINNKQKNEQQEFINSIDNKNQNQNQKQTNKSILSFRKILMENSGQITGSDKKIRKLNSIQNDEYNPNKFSFNNINSTACQINKKNQIKTALKKNIFLLNNYFQNTELYSQDSEKHQIKIQAIYKRKKEFQALFNLKGNIL</sequence>
<feature type="transmembrane region" description="Helical" evidence="7">
    <location>
        <begin position="241"/>
        <end position="268"/>
    </location>
</feature>
<feature type="transmembrane region" description="Helical" evidence="7">
    <location>
        <begin position="181"/>
        <end position="201"/>
    </location>
</feature>
<evidence type="ECO:0000313" key="10">
    <source>
        <dbReference type="Proteomes" id="UP000008983"/>
    </source>
</evidence>
<dbReference type="RefSeq" id="XP_004030453.1">
    <property type="nucleotide sequence ID" value="XM_004030405.1"/>
</dbReference>
<accession>G0QZY4</accession>
<evidence type="ECO:0000256" key="1">
    <source>
        <dbReference type="ARBA" id="ARBA00004141"/>
    </source>
</evidence>